<feature type="binding site" evidence="5 6">
    <location>
        <position position="122"/>
    </location>
    <ligand>
        <name>substrate</name>
    </ligand>
</feature>
<feature type="binding site" evidence="5 6">
    <location>
        <position position="130"/>
    </location>
    <ligand>
        <name>substrate</name>
    </ligand>
</feature>
<evidence type="ECO:0000313" key="10">
    <source>
        <dbReference type="EMBL" id="QDV45875.1"/>
    </source>
</evidence>
<evidence type="ECO:0000256" key="2">
    <source>
        <dbReference type="ARBA" id="ARBA00022630"/>
    </source>
</evidence>
<dbReference type="SUPFAM" id="SSF50475">
    <property type="entry name" value="FMN-binding split barrel"/>
    <property type="match status" value="1"/>
</dbReference>
<dbReference type="EC" id="1.4.3.5" evidence="5"/>
<evidence type="ECO:0000256" key="1">
    <source>
        <dbReference type="ARBA" id="ARBA00007301"/>
    </source>
</evidence>
<dbReference type="InterPro" id="IPR012349">
    <property type="entry name" value="Split_barrel_FMN-bd"/>
</dbReference>
<dbReference type="GO" id="GO:0010181">
    <property type="term" value="F:FMN binding"/>
    <property type="evidence" value="ECO:0007669"/>
    <property type="project" value="UniProtKB-UniRule"/>
</dbReference>
<feature type="domain" description="Pyridoxamine 5'-phosphate oxidase N-terminal" evidence="8">
    <location>
        <begin position="35"/>
        <end position="158"/>
    </location>
</feature>
<evidence type="ECO:0000259" key="8">
    <source>
        <dbReference type="Pfam" id="PF01243"/>
    </source>
</evidence>
<feature type="binding site" evidence="5 7">
    <location>
        <position position="184"/>
    </location>
    <ligand>
        <name>FMN</name>
        <dbReference type="ChEBI" id="CHEBI:58210"/>
    </ligand>
</feature>
<dbReference type="PANTHER" id="PTHR10851:SF0">
    <property type="entry name" value="PYRIDOXINE-5'-PHOSPHATE OXIDASE"/>
    <property type="match status" value="1"/>
</dbReference>
<dbReference type="AlphaFoldDB" id="A0A518HYE6"/>
<dbReference type="HAMAP" id="MF_01629">
    <property type="entry name" value="PdxH"/>
    <property type="match status" value="1"/>
</dbReference>
<feature type="binding site" evidence="5 6">
    <location>
        <begin position="190"/>
        <end position="192"/>
    </location>
    <ligand>
        <name>substrate</name>
    </ligand>
</feature>
<dbReference type="InterPro" id="IPR019576">
    <property type="entry name" value="Pyridoxamine_oxidase_dimer_C"/>
</dbReference>
<keyword evidence="3 5" id="KW-0288">FMN</keyword>
<feature type="binding site" evidence="5 6">
    <location>
        <position position="126"/>
    </location>
    <ligand>
        <name>substrate</name>
    </ligand>
</feature>
<dbReference type="Pfam" id="PF10590">
    <property type="entry name" value="PNP_phzG_C"/>
    <property type="match status" value="1"/>
</dbReference>
<feature type="binding site" evidence="6">
    <location>
        <begin position="7"/>
        <end position="10"/>
    </location>
    <ligand>
        <name>substrate</name>
    </ligand>
</feature>
<dbReference type="Proteomes" id="UP000319004">
    <property type="component" value="Chromosome"/>
</dbReference>
<comment type="similarity">
    <text evidence="1 5">Belongs to the pyridoxamine 5'-phosphate oxidase family.</text>
</comment>
<comment type="catalytic activity">
    <reaction evidence="5">
        <text>pyridoxamine 5'-phosphate + O2 + H2O = pyridoxal 5'-phosphate + H2O2 + NH4(+)</text>
        <dbReference type="Rhea" id="RHEA:15817"/>
        <dbReference type="ChEBI" id="CHEBI:15377"/>
        <dbReference type="ChEBI" id="CHEBI:15379"/>
        <dbReference type="ChEBI" id="CHEBI:16240"/>
        <dbReference type="ChEBI" id="CHEBI:28938"/>
        <dbReference type="ChEBI" id="CHEBI:58451"/>
        <dbReference type="ChEBI" id="CHEBI:597326"/>
        <dbReference type="EC" id="1.4.3.5"/>
    </reaction>
</comment>
<dbReference type="PANTHER" id="PTHR10851">
    <property type="entry name" value="PYRIDOXINE-5-PHOSPHATE OXIDASE"/>
    <property type="match status" value="1"/>
</dbReference>
<feature type="binding site" evidence="5 7">
    <location>
        <position position="82"/>
    </location>
    <ligand>
        <name>FMN</name>
        <dbReference type="ChEBI" id="CHEBI:58210"/>
    </ligand>
</feature>
<keyword evidence="2 5" id="KW-0285">Flavoprotein</keyword>
<feature type="binding site" evidence="5 7">
    <location>
        <position position="194"/>
    </location>
    <ligand>
        <name>FMN</name>
        <dbReference type="ChEBI" id="CHEBI:58210"/>
    </ligand>
</feature>
<reference evidence="10 11" key="1">
    <citation type="submission" date="2019-03" db="EMBL/GenBank/DDBJ databases">
        <title>Deep-cultivation of Planctomycetes and their phenomic and genomic characterization uncovers novel biology.</title>
        <authorList>
            <person name="Wiegand S."/>
            <person name="Jogler M."/>
            <person name="Boedeker C."/>
            <person name="Pinto D."/>
            <person name="Vollmers J."/>
            <person name="Rivas-Marin E."/>
            <person name="Kohn T."/>
            <person name="Peeters S.H."/>
            <person name="Heuer A."/>
            <person name="Rast P."/>
            <person name="Oberbeckmann S."/>
            <person name="Bunk B."/>
            <person name="Jeske O."/>
            <person name="Meyerdierks A."/>
            <person name="Storesund J.E."/>
            <person name="Kallscheuer N."/>
            <person name="Luecker S."/>
            <person name="Lage O.M."/>
            <person name="Pohl T."/>
            <person name="Merkel B.J."/>
            <person name="Hornburger P."/>
            <person name="Mueller R.-W."/>
            <person name="Bruemmer F."/>
            <person name="Labrenz M."/>
            <person name="Spormann A.M."/>
            <person name="Op den Camp H."/>
            <person name="Overmann J."/>
            <person name="Amann R."/>
            <person name="Jetten M.S.M."/>
            <person name="Mascher T."/>
            <person name="Medema M.H."/>
            <person name="Devos D.P."/>
            <person name="Kaster A.-K."/>
            <person name="Ovreas L."/>
            <person name="Rohde M."/>
            <person name="Galperin M.Y."/>
            <person name="Jogler C."/>
        </authorList>
    </citation>
    <scope>NUCLEOTIDE SEQUENCE [LARGE SCALE GENOMIC DNA]</scope>
    <source>
        <strain evidence="10 11">Enr13</strain>
    </source>
</reference>
<dbReference type="InterPro" id="IPR011576">
    <property type="entry name" value="Pyridox_Oxase_N"/>
</dbReference>
<dbReference type="NCBIfam" id="NF004231">
    <property type="entry name" value="PRK05679.1"/>
    <property type="match status" value="1"/>
</dbReference>
<evidence type="ECO:0000313" key="11">
    <source>
        <dbReference type="Proteomes" id="UP000319004"/>
    </source>
</evidence>
<dbReference type="PIRSF" id="PIRSF000190">
    <property type="entry name" value="Pyd_amn-ph_oxd"/>
    <property type="match status" value="1"/>
</dbReference>
<sequence length="212" mass="24682">MDLSHLRQEYALQSLDIDHVDPSPLVQFEHWYRQATTAALLEPNAMVLSTVDPDGQPTQRTVLLKYFDATGFVFFTNHGSRKARHIALNARVSILFQWLPLQRQVEIGGTAERVSTAESLKYFMTRPRGSRLGAWVSHQSEVVSSRSLLEAKMQEMKQRFASKEVPLPSFWGGYRVKPTRFEFWQGRPNRLHDRICYEPDEHQDWERKRLAP</sequence>
<dbReference type="InterPro" id="IPR019740">
    <property type="entry name" value="Pyridox_Oxase_CS"/>
</dbReference>
<evidence type="ECO:0000256" key="3">
    <source>
        <dbReference type="ARBA" id="ARBA00022643"/>
    </source>
</evidence>
<protein>
    <recommendedName>
        <fullName evidence="5">Pyridoxine/pyridoxamine 5'-phosphate oxidase</fullName>
        <ecNumber evidence="5">1.4.3.5</ecNumber>
    </recommendedName>
    <alternativeName>
        <fullName evidence="5">PNP/PMP oxidase</fullName>
        <shortName evidence="5">PNPOx</shortName>
    </alternativeName>
    <alternativeName>
        <fullName evidence="5">Pyridoxal 5'-phosphate synthase</fullName>
    </alternativeName>
</protein>
<dbReference type="GO" id="GO:0008615">
    <property type="term" value="P:pyridoxine biosynthetic process"/>
    <property type="evidence" value="ECO:0007669"/>
    <property type="project" value="UniProtKB-UniRule"/>
</dbReference>
<feature type="binding site" evidence="5 7">
    <location>
        <position position="104"/>
    </location>
    <ligand>
        <name>FMN</name>
        <dbReference type="ChEBI" id="CHEBI:58210"/>
    </ligand>
</feature>
<accession>A0A518HYE6</accession>
<dbReference type="GO" id="GO:0004733">
    <property type="term" value="F:pyridoxamine phosphate oxidase activity"/>
    <property type="evidence" value="ECO:0007669"/>
    <property type="project" value="UniProtKB-UniRule"/>
</dbReference>
<feature type="domain" description="Pyridoxine 5'-phosphate oxidase dimerisation C-terminal" evidence="9">
    <location>
        <begin position="171"/>
        <end position="212"/>
    </location>
</feature>
<feature type="binding site" evidence="5 7">
    <location>
        <begin position="75"/>
        <end position="76"/>
    </location>
    <ligand>
        <name>FMN</name>
        <dbReference type="ChEBI" id="CHEBI:58210"/>
    </ligand>
</feature>
<proteinExistence type="inferred from homology"/>
<organism evidence="10 11">
    <name type="scientific">Stieleria neptunia</name>
    <dbReference type="NCBI Taxonomy" id="2527979"/>
    <lineage>
        <taxon>Bacteria</taxon>
        <taxon>Pseudomonadati</taxon>
        <taxon>Planctomycetota</taxon>
        <taxon>Planctomycetia</taxon>
        <taxon>Pirellulales</taxon>
        <taxon>Pirellulaceae</taxon>
        <taxon>Stieleria</taxon>
    </lineage>
</organism>
<keyword evidence="5" id="KW-0664">Pyridoxine biosynthesis</keyword>
<comment type="pathway">
    <text evidence="5">Cofactor metabolism; pyridoxal 5'-phosphate salvage; pyridoxal 5'-phosphate from pyridoxine 5'-phosphate: step 1/1.</text>
</comment>
<comment type="catalytic activity">
    <reaction evidence="5">
        <text>pyridoxine 5'-phosphate + O2 = pyridoxal 5'-phosphate + H2O2</text>
        <dbReference type="Rhea" id="RHEA:15149"/>
        <dbReference type="ChEBI" id="CHEBI:15379"/>
        <dbReference type="ChEBI" id="CHEBI:16240"/>
        <dbReference type="ChEBI" id="CHEBI:58589"/>
        <dbReference type="ChEBI" id="CHEBI:597326"/>
        <dbReference type="EC" id="1.4.3.5"/>
    </reaction>
</comment>
<evidence type="ECO:0000256" key="4">
    <source>
        <dbReference type="ARBA" id="ARBA00023002"/>
    </source>
</evidence>
<evidence type="ECO:0000259" key="9">
    <source>
        <dbReference type="Pfam" id="PF10590"/>
    </source>
</evidence>
<dbReference type="Gene3D" id="2.30.110.10">
    <property type="entry name" value="Electron Transport, Fmn-binding Protein, Chain A"/>
    <property type="match status" value="1"/>
</dbReference>
<dbReference type="RefSeq" id="WP_145390097.1">
    <property type="nucleotide sequence ID" value="NZ_CP037423.1"/>
</dbReference>
<keyword evidence="4 5" id="KW-0560">Oxidoreductase</keyword>
<comment type="cofactor">
    <cofactor evidence="5 7">
        <name>FMN</name>
        <dbReference type="ChEBI" id="CHEBI:58210"/>
    </cofactor>
    <text evidence="5 7">Binds 1 FMN per subunit.</text>
</comment>
<evidence type="ECO:0000256" key="5">
    <source>
        <dbReference type="HAMAP-Rule" id="MF_01629"/>
    </source>
</evidence>
<dbReference type="InterPro" id="IPR000659">
    <property type="entry name" value="Pyridox_Oxase"/>
</dbReference>
<gene>
    <name evidence="10" type="primary">pdxH_1</name>
    <name evidence="5" type="synonym">pdxH</name>
    <name evidence="10" type="ORF">Enr13x_57780</name>
</gene>
<feature type="binding site" evidence="5 7">
    <location>
        <begin position="60"/>
        <end position="65"/>
    </location>
    <ligand>
        <name>FMN</name>
        <dbReference type="ChEBI" id="CHEBI:58210"/>
    </ligand>
</feature>
<evidence type="ECO:0000256" key="7">
    <source>
        <dbReference type="PIRSR" id="PIRSR000190-2"/>
    </source>
</evidence>
<dbReference type="Pfam" id="PF01243">
    <property type="entry name" value="PNPOx_N"/>
    <property type="match status" value="1"/>
</dbReference>
<comment type="pathway">
    <text evidence="5">Cofactor metabolism; pyridoxal 5'-phosphate salvage; pyridoxal 5'-phosphate from pyridoxamine 5'-phosphate: step 1/1.</text>
</comment>
<dbReference type="UniPathway" id="UPA01068">
    <property type="reaction ID" value="UER00304"/>
</dbReference>
<dbReference type="EMBL" id="CP037423">
    <property type="protein sequence ID" value="QDV45875.1"/>
    <property type="molecule type" value="Genomic_DNA"/>
</dbReference>
<feature type="binding site" evidence="5 6">
    <location>
        <position position="65"/>
    </location>
    <ligand>
        <name>substrate</name>
    </ligand>
</feature>
<name>A0A518HYE6_9BACT</name>
<comment type="function">
    <text evidence="5">Catalyzes the oxidation of either pyridoxine 5'-phosphate (PNP) or pyridoxamine 5'-phosphate (PMP) into pyridoxal 5'-phosphate (PLP).</text>
</comment>
<evidence type="ECO:0000256" key="6">
    <source>
        <dbReference type="PIRSR" id="PIRSR000190-1"/>
    </source>
</evidence>
<dbReference type="KEGG" id="snep:Enr13x_57780"/>
<feature type="binding site" evidence="5 7">
    <location>
        <position position="81"/>
    </location>
    <ligand>
        <name>FMN</name>
        <dbReference type="ChEBI" id="CHEBI:58210"/>
    </ligand>
</feature>
<dbReference type="PROSITE" id="PS01064">
    <property type="entry name" value="PYRIDOX_OXIDASE"/>
    <property type="match status" value="1"/>
</dbReference>
<dbReference type="OrthoDB" id="9780392at2"/>
<keyword evidence="11" id="KW-1185">Reference proteome</keyword>
<dbReference type="NCBIfam" id="TIGR00558">
    <property type="entry name" value="pdxH"/>
    <property type="match status" value="1"/>
</dbReference>
<feature type="binding site" evidence="5 7">
    <location>
        <begin position="139"/>
        <end position="140"/>
    </location>
    <ligand>
        <name>FMN</name>
        <dbReference type="ChEBI" id="CHEBI:58210"/>
    </ligand>
</feature>
<comment type="subunit">
    <text evidence="5">Homodimer.</text>
</comment>